<comment type="caution">
    <text evidence="1">The sequence shown here is derived from an EMBL/GenBank/DDBJ whole genome shotgun (WGS) entry which is preliminary data.</text>
</comment>
<evidence type="ECO:0000313" key="1">
    <source>
        <dbReference type="EMBL" id="CAG8601351.1"/>
    </source>
</evidence>
<keyword evidence="2" id="KW-1185">Reference proteome</keyword>
<sequence length="214" mass="23604">MGGDLYSEPKEEQFFITALNNYHNNSTSESLPLFHNSTSDTRQHISRPKTHPSISNNKPSVILEVCPSSEYQPHNITVPPQDNYAPNCAQDVSETSPETCNSGCKSDICGSSICNSGCESDICGSSICNSGSDNYDLRNGSNTCTSGNEPYNCNLDEFGKYIETNSRNLKDGSKYYDSENRSNSHNLDNGSDYFNSETVPNNCDSRNKPEKYTP</sequence>
<dbReference type="Proteomes" id="UP000789366">
    <property type="component" value="Unassembled WGS sequence"/>
</dbReference>
<protein>
    <submittedName>
        <fullName evidence="1">17979_t:CDS:1</fullName>
    </submittedName>
</protein>
<organism evidence="1 2">
    <name type="scientific">Cetraspora pellucida</name>
    <dbReference type="NCBI Taxonomy" id="1433469"/>
    <lineage>
        <taxon>Eukaryota</taxon>
        <taxon>Fungi</taxon>
        <taxon>Fungi incertae sedis</taxon>
        <taxon>Mucoromycota</taxon>
        <taxon>Glomeromycotina</taxon>
        <taxon>Glomeromycetes</taxon>
        <taxon>Diversisporales</taxon>
        <taxon>Gigasporaceae</taxon>
        <taxon>Cetraspora</taxon>
    </lineage>
</organism>
<proteinExistence type="predicted"/>
<evidence type="ECO:0000313" key="2">
    <source>
        <dbReference type="Proteomes" id="UP000789366"/>
    </source>
</evidence>
<reference evidence="1" key="1">
    <citation type="submission" date="2021-06" db="EMBL/GenBank/DDBJ databases">
        <authorList>
            <person name="Kallberg Y."/>
            <person name="Tangrot J."/>
            <person name="Rosling A."/>
        </authorList>
    </citation>
    <scope>NUCLEOTIDE SEQUENCE</scope>
    <source>
        <strain evidence="1">28 12/20/2015</strain>
    </source>
</reference>
<feature type="non-terminal residue" evidence="1">
    <location>
        <position position="214"/>
    </location>
</feature>
<dbReference type="EMBL" id="CAJVPW010009129">
    <property type="protein sequence ID" value="CAG8601351.1"/>
    <property type="molecule type" value="Genomic_DNA"/>
</dbReference>
<accession>A0ACA9MM33</accession>
<name>A0ACA9MM33_9GLOM</name>
<gene>
    <name evidence="1" type="ORF">SPELUC_LOCUS7131</name>
</gene>